<dbReference type="SUPFAM" id="SSF54909">
    <property type="entry name" value="Dimeric alpha+beta barrel"/>
    <property type="match status" value="1"/>
</dbReference>
<protein>
    <recommendedName>
        <fullName evidence="1">Stress-response A/B barrel domain-containing protein</fullName>
    </recommendedName>
</protein>
<comment type="caution">
    <text evidence="2">The sequence shown here is derived from an EMBL/GenBank/DDBJ whole genome shotgun (WGS) entry which is preliminary data.</text>
</comment>
<accession>A0A1X0P411</accession>
<gene>
    <name evidence="2" type="ORF">TM35_000052580</name>
</gene>
<dbReference type="InterPro" id="IPR011008">
    <property type="entry name" value="Dimeric_a/b-barrel"/>
</dbReference>
<dbReference type="Proteomes" id="UP000192257">
    <property type="component" value="Unassembled WGS sequence"/>
</dbReference>
<dbReference type="VEuPathDB" id="TriTrypDB:TM35_000052580"/>
<dbReference type="Gene3D" id="3.30.70.100">
    <property type="match status" value="1"/>
</dbReference>
<proteinExistence type="predicted"/>
<dbReference type="GeneID" id="39982693"/>
<organism evidence="2 3">
    <name type="scientific">Trypanosoma theileri</name>
    <dbReference type="NCBI Taxonomy" id="67003"/>
    <lineage>
        <taxon>Eukaryota</taxon>
        <taxon>Discoba</taxon>
        <taxon>Euglenozoa</taxon>
        <taxon>Kinetoplastea</taxon>
        <taxon>Metakinetoplastina</taxon>
        <taxon>Trypanosomatida</taxon>
        <taxon>Trypanosomatidae</taxon>
        <taxon>Trypanosoma</taxon>
    </lineage>
</organism>
<dbReference type="OrthoDB" id="42919at2759"/>
<evidence type="ECO:0000259" key="1">
    <source>
        <dbReference type="PROSITE" id="PS51502"/>
    </source>
</evidence>
<dbReference type="InterPro" id="IPR013097">
    <property type="entry name" value="Dabb"/>
</dbReference>
<sequence length="105" mass="11937">MHVVLFKLRDGMDEKKLEDLLAGVRAGIPGLIELHFGANEMKMYEGKCGKPGGNTHVLVSRHERPAYLAEYQKHPLHRALARYLYSFAERAPTVMDFHTSPQPHL</sequence>
<dbReference type="RefSeq" id="XP_028885728.1">
    <property type="nucleotide sequence ID" value="XM_029022913.1"/>
</dbReference>
<dbReference type="PANTHER" id="PTHR37832">
    <property type="entry name" value="BLL2683 PROTEIN"/>
    <property type="match status" value="1"/>
</dbReference>
<feature type="domain" description="Stress-response A/B barrel" evidence="1">
    <location>
        <begin position="1"/>
        <end position="97"/>
    </location>
</feature>
<keyword evidence="3" id="KW-1185">Reference proteome</keyword>
<dbReference type="AlphaFoldDB" id="A0A1X0P411"/>
<evidence type="ECO:0000313" key="3">
    <source>
        <dbReference type="Proteomes" id="UP000192257"/>
    </source>
</evidence>
<evidence type="ECO:0000313" key="2">
    <source>
        <dbReference type="EMBL" id="ORC91662.1"/>
    </source>
</evidence>
<name>A0A1X0P411_9TRYP</name>
<dbReference type="SMART" id="SM00886">
    <property type="entry name" value="Dabb"/>
    <property type="match status" value="1"/>
</dbReference>
<dbReference type="PANTHER" id="PTHR37832:SF1">
    <property type="entry name" value="STRESS-RESPONSE A_B BARREL DOMAIN-CONTAINING PROTEIN"/>
    <property type="match status" value="1"/>
</dbReference>
<dbReference type="PROSITE" id="PS51502">
    <property type="entry name" value="S_R_A_B_BARREL"/>
    <property type="match status" value="1"/>
</dbReference>
<reference evidence="2 3" key="1">
    <citation type="submission" date="2017-03" db="EMBL/GenBank/DDBJ databases">
        <title>An alternative strategy for trypanosome survival in the mammalian bloodstream revealed through genome and transcriptome analysis of the ubiquitous bovine parasite Trypanosoma (Megatrypanum) theileri.</title>
        <authorList>
            <person name="Kelly S."/>
            <person name="Ivens A."/>
            <person name="Mott A."/>
            <person name="O'Neill E."/>
            <person name="Emms D."/>
            <person name="Macleod O."/>
            <person name="Voorheis P."/>
            <person name="Matthews J."/>
            <person name="Matthews K."/>
            <person name="Carrington M."/>
        </authorList>
    </citation>
    <scope>NUCLEOTIDE SEQUENCE [LARGE SCALE GENOMIC DNA]</scope>
    <source>
        <strain evidence="2">Edinburgh</strain>
    </source>
</reference>
<dbReference type="EMBL" id="NBCO01000005">
    <property type="protein sequence ID" value="ORC91662.1"/>
    <property type="molecule type" value="Genomic_DNA"/>
</dbReference>
<dbReference type="Pfam" id="PF07876">
    <property type="entry name" value="Dabb"/>
    <property type="match status" value="1"/>
</dbReference>